<accession>A0A2X0IJX9</accession>
<dbReference type="AlphaFoldDB" id="A0A2X0IJX9"/>
<proteinExistence type="predicted"/>
<protein>
    <submittedName>
        <fullName evidence="1">Uncharacterized protein</fullName>
    </submittedName>
</protein>
<name>A0A2X0IJX9_9ACTN</name>
<dbReference type="EMBL" id="QKYN01000042">
    <property type="protein sequence ID" value="RAG85362.1"/>
    <property type="molecule type" value="Genomic_DNA"/>
</dbReference>
<reference evidence="1 2" key="1">
    <citation type="submission" date="2018-06" db="EMBL/GenBank/DDBJ databases">
        <title>Streptacidiphilus pinicola sp. nov., isolated from pine grove soil.</title>
        <authorList>
            <person name="Roh S.G."/>
            <person name="Park S."/>
            <person name="Kim M.-K."/>
            <person name="Yun B.-R."/>
            <person name="Park J."/>
            <person name="Kim M.J."/>
            <person name="Kim Y.S."/>
            <person name="Kim S.B."/>
        </authorList>
    </citation>
    <scope>NUCLEOTIDE SEQUENCE [LARGE SCALE GENOMIC DNA]</scope>
    <source>
        <strain evidence="1 2">MMS16-CNU450</strain>
    </source>
</reference>
<dbReference type="RefSeq" id="WP_111500901.1">
    <property type="nucleotide sequence ID" value="NZ_QKYN01000042.1"/>
</dbReference>
<gene>
    <name evidence="1" type="ORF">DN069_11930</name>
</gene>
<evidence type="ECO:0000313" key="2">
    <source>
        <dbReference type="Proteomes" id="UP000248889"/>
    </source>
</evidence>
<evidence type="ECO:0000313" key="1">
    <source>
        <dbReference type="EMBL" id="RAG85362.1"/>
    </source>
</evidence>
<keyword evidence="2" id="KW-1185">Reference proteome</keyword>
<comment type="caution">
    <text evidence="1">The sequence shown here is derived from an EMBL/GenBank/DDBJ whole genome shotgun (WGS) entry which is preliminary data.</text>
</comment>
<dbReference type="OrthoDB" id="3855251at2"/>
<dbReference type="Proteomes" id="UP000248889">
    <property type="component" value="Unassembled WGS sequence"/>
</dbReference>
<sequence length="72" mass="7948">MMPEQSPIHIPAYLRGEADADTLAGLVERGRRLGRFWPQAAVEPPAPPAPPRRHPVFRIGAREARIFGGLPE</sequence>
<organism evidence="1 2">
    <name type="scientific">Streptacidiphilus pinicola</name>
    <dbReference type="NCBI Taxonomy" id="2219663"/>
    <lineage>
        <taxon>Bacteria</taxon>
        <taxon>Bacillati</taxon>
        <taxon>Actinomycetota</taxon>
        <taxon>Actinomycetes</taxon>
        <taxon>Kitasatosporales</taxon>
        <taxon>Streptomycetaceae</taxon>
        <taxon>Streptacidiphilus</taxon>
    </lineage>
</organism>